<gene>
    <name evidence="2" type="ORF">GSI_00764</name>
</gene>
<dbReference type="Proteomes" id="UP000230002">
    <property type="component" value="Unassembled WGS sequence"/>
</dbReference>
<dbReference type="STRING" id="1077348.A0A2G8STL5"/>
<name>A0A2G8STL5_9APHY</name>
<proteinExistence type="predicted"/>
<protein>
    <submittedName>
        <fullName evidence="2">Transcription factor</fullName>
    </submittedName>
</protein>
<feature type="compositionally biased region" description="Polar residues" evidence="1">
    <location>
        <begin position="20"/>
        <end position="30"/>
    </location>
</feature>
<evidence type="ECO:0000313" key="3">
    <source>
        <dbReference type="Proteomes" id="UP000230002"/>
    </source>
</evidence>
<feature type="region of interest" description="Disordered" evidence="1">
    <location>
        <begin position="485"/>
        <end position="562"/>
    </location>
</feature>
<evidence type="ECO:0000313" key="2">
    <source>
        <dbReference type="EMBL" id="PIL37072.1"/>
    </source>
</evidence>
<dbReference type="OrthoDB" id="3194584at2759"/>
<feature type="region of interest" description="Disordered" evidence="1">
    <location>
        <begin position="1"/>
        <end position="53"/>
    </location>
</feature>
<dbReference type="EMBL" id="AYKW01000001">
    <property type="protein sequence ID" value="PIL37072.1"/>
    <property type="molecule type" value="Genomic_DNA"/>
</dbReference>
<feature type="region of interest" description="Disordered" evidence="1">
    <location>
        <begin position="343"/>
        <end position="420"/>
    </location>
</feature>
<feature type="compositionally biased region" description="Low complexity" evidence="1">
    <location>
        <begin position="194"/>
        <end position="210"/>
    </location>
</feature>
<feature type="compositionally biased region" description="Polar residues" evidence="1">
    <location>
        <begin position="1"/>
        <end position="12"/>
    </location>
</feature>
<feature type="compositionally biased region" description="Basic and acidic residues" evidence="1">
    <location>
        <begin position="530"/>
        <end position="541"/>
    </location>
</feature>
<comment type="caution">
    <text evidence="2">The sequence shown here is derived from an EMBL/GenBank/DDBJ whole genome shotgun (WGS) entry which is preliminary data.</text>
</comment>
<keyword evidence="3" id="KW-1185">Reference proteome</keyword>
<feature type="region of interest" description="Disordered" evidence="1">
    <location>
        <begin position="191"/>
        <end position="276"/>
    </location>
</feature>
<reference evidence="2 3" key="1">
    <citation type="journal article" date="2015" name="Sci. Rep.">
        <title>Chromosome-level genome map provides insights into diverse defense mechanisms in the medicinal fungus Ganoderma sinense.</title>
        <authorList>
            <person name="Zhu Y."/>
            <person name="Xu J."/>
            <person name="Sun C."/>
            <person name="Zhou S."/>
            <person name="Xu H."/>
            <person name="Nelson D.R."/>
            <person name="Qian J."/>
            <person name="Song J."/>
            <person name="Luo H."/>
            <person name="Xiang L."/>
            <person name="Li Y."/>
            <person name="Xu Z."/>
            <person name="Ji A."/>
            <person name="Wang L."/>
            <person name="Lu S."/>
            <person name="Hayward A."/>
            <person name="Sun W."/>
            <person name="Li X."/>
            <person name="Schwartz D.C."/>
            <person name="Wang Y."/>
            <person name="Chen S."/>
        </authorList>
    </citation>
    <scope>NUCLEOTIDE SEQUENCE [LARGE SCALE GENOMIC DNA]</scope>
    <source>
        <strain evidence="2 3">ZZ0214-1</strain>
    </source>
</reference>
<feature type="compositionally biased region" description="Basic and acidic residues" evidence="1">
    <location>
        <begin position="348"/>
        <end position="363"/>
    </location>
</feature>
<sequence length="562" mass="61919">MAAMQTQPQQLQAAGGVPNAISTSGPTMVPQQPPAFPNFVLQPHQPQIPGPSSVPQLGGQPWVLPALPTNAPLPIGAQSNATAKQPTVDEIVAGVVAAMKANAPQEEAPDKSLARFAPDDERVLVNELRKAKREGLTPLQGISKLDQITLIPLRLYKVNNHTAAAWKDYFIKHVERLSPKVYPQAYANTVPLKSTAGGSRSGGQSTSSSQPRHPVTNGDLSDSEQSNSDEEAAVGGSAASRSKRGAPVVEYHDEVRIPHLASGVKPKPPQRDLQHNNRRFTKEDKVFFIHYLKYRLRKGPVPSKEQLYGELTEQAPHHNADSWKRHWDKACTLPNQIYIQALKRVNSRRQEPRRPAPRAKQDPAESSEAEDEEEDEEEEGDATPAEPSDDPVSEPTASRKRAPTAKKAQGGPVPHRCKVSDEDIRAMAQYIVEKRKCDGWEALKGPDRWEEFASRPENIKRRLNAWIGITYSRARDIQAYIQEYESEQSSTPAAEDKPRASPTVDRASDLRQGDPKAGQAKDAMRSATKRALEGEESKIEGSRSPTQKRPKLVKPEAIVISD</sequence>
<organism evidence="2 3">
    <name type="scientific">Ganoderma sinense ZZ0214-1</name>
    <dbReference type="NCBI Taxonomy" id="1077348"/>
    <lineage>
        <taxon>Eukaryota</taxon>
        <taxon>Fungi</taxon>
        <taxon>Dikarya</taxon>
        <taxon>Basidiomycota</taxon>
        <taxon>Agaricomycotina</taxon>
        <taxon>Agaricomycetes</taxon>
        <taxon>Polyporales</taxon>
        <taxon>Polyporaceae</taxon>
        <taxon>Ganoderma</taxon>
    </lineage>
</organism>
<dbReference type="AlphaFoldDB" id="A0A2G8STL5"/>
<feature type="compositionally biased region" description="Acidic residues" evidence="1">
    <location>
        <begin position="365"/>
        <end position="392"/>
    </location>
</feature>
<evidence type="ECO:0000256" key="1">
    <source>
        <dbReference type="SAM" id="MobiDB-lite"/>
    </source>
</evidence>
<accession>A0A2G8STL5</accession>